<keyword evidence="4 7" id="KW-0975">Bacterial flagellum</keyword>
<dbReference type="OrthoDB" id="9804559at2"/>
<dbReference type="Pfam" id="PF22692">
    <property type="entry name" value="LlgE_F_G_D1"/>
    <property type="match status" value="1"/>
</dbReference>
<keyword evidence="12" id="KW-0966">Cell projection</keyword>
<dbReference type="InterPro" id="IPR019776">
    <property type="entry name" value="Flagellar_basal_body_rod_CS"/>
</dbReference>
<dbReference type="InterPro" id="IPR001444">
    <property type="entry name" value="Flag_bb_rod_N"/>
</dbReference>
<evidence type="ECO:0000259" key="10">
    <source>
        <dbReference type="Pfam" id="PF22692"/>
    </source>
</evidence>
<evidence type="ECO:0000256" key="1">
    <source>
        <dbReference type="ARBA" id="ARBA00004117"/>
    </source>
</evidence>
<dbReference type="InterPro" id="IPR037925">
    <property type="entry name" value="FlgE/F/G-like"/>
</dbReference>
<reference evidence="12" key="2">
    <citation type="journal article" date="2020" name="mSystems">
        <title>Genome- and Community-Level Interaction Insights into Carbon Utilization and Element Cycling Functions of Hydrothermarchaeota in Hydrothermal Sediment.</title>
        <authorList>
            <person name="Zhou Z."/>
            <person name="Liu Y."/>
            <person name="Xu W."/>
            <person name="Pan J."/>
            <person name="Luo Z.H."/>
            <person name="Li M."/>
        </authorList>
    </citation>
    <scope>NUCLEOTIDE SEQUENCE [LARGE SCALE GENOMIC DNA]</scope>
    <source>
        <strain evidence="12">HyVt-389</strain>
    </source>
</reference>
<comment type="subcellular location">
    <subcellularLocation>
        <location evidence="1 7">Bacterial flagellum basal body</location>
    </subcellularLocation>
</comment>
<evidence type="ECO:0000259" key="9">
    <source>
        <dbReference type="Pfam" id="PF06429"/>
    </source>
</evidence>
<name>A0A7C1VMQ4_DESA2</name>
<dbReference type="PANTHER" id="PTHR30435">
    <property type="entry name" value="FLAGELLAR PROTEIN"/>
    <property type="match status" value="1"/>
</dbReference>
<proteinExistence type="inferred from homology"/>
<evidence type="ECO:0000313" key="13">
    <source>
        <dbReference type="Proteomes" id="UP000070560"/>
    </source>
</evidence>
<dbReference type="InterPro" id="IPR010930">
    <property type="entry name" value="Flg_bb/hook_C_dom"/>
</dbReference>
<feature type="domain" description="Flagellar basal body rod protein N-terminal" evidence="8">
    <location>
        <begin position="7"/>
        <end position="35"/>
    </location>
</feature>
<dbReference type="InterPro" id="IPR053967">
    <property type="entry name" value="LlgE_F_G-like_D1"/>
</dbReference>
<evidence type="ECO:0000256" key="5">
    <source>
        <dbReference type="ARBA" id="ARBA00025933"/>
    </source>
</evidence>
<dbReference type="PROSITE" id="PS00588">
    <property type="entry name" value="FLAGELLA_BB_ROD"/>
    <property type="match status" value="1"/>
</dbReference>
<evidence type="ECO:0000256" key="7">
    <source>
        <dbReference type="RuleBase" id="RU362116"/>
    </source>
</evidence>
<dbReference type="AlphaFoldDB" id="A0A7C1VMQ4"/>
<feature type="domain" description="Flagellar basal-body/hook protein C-terminal" evidence="9">
    <location>
        <begin position="213"/>
        <end position="257"/>
    </location>
</feature>
<dbReference type="InterPro" id="IPR012834">
    <property type="entry name" value="FlgG_G_neg"/>
</dbReference>
<sequence length="260" mass="28114">MLKGLWTASTGMAAQQLNMDVIANNLANVNTTGFKKSRPDFQDLFYQIMRTAGATTATGGQIPTGIQIGMGTKPAAVQKVFTQGDYIHTGNPLDLAIEGKGFFMVLSGEEEMYTRAGAFKIDRDGYVCTADGDRLQPEIVVPPETVTITVDPGGNFVCLDENGIPLLETPISLYIFPNPAGLLSQGRNLYRQSEASGEPIEGTPGIEGFGTIAQGYLEMSNVDVVQEMVNMIICQRAYEANSKAIQTADEMLRMANNVKR</sequence>
<organism evidence="12">
    <name type="scientific">Desulfofervidus auxilii</name>
    <dbReference type="NCBI Taxonomy" id="1621989"/>
    <lineage>
        <taxon>Bacteria</taxon>
        <taxon>Pseudomonadati</taxon>
        <taxon>Thermodesulfobacteriota</taxon>
        <taxon>Candidatus Desulfofervidia</taxon>
        <taxon>Candidatus Desulfofervidales</taxon>
        <taxon>Candidatus Desulfofervidaceae</taxon>
        <taxon>Candidatus Desulfofervidus</taxon>
    </lineage>
</organism>
<dbReference type="PANTHER" id="PTHR30435:SF19">
    <property type="entry name" value="FLAGELLAR BASAL-BODY ROD PROTEIN FLGG"/>
    <property type="match status" value="1"/>
</dbReference>
<accession>A0A7C1VMQ4</accession>
<protein>
    <recommendedName>
        <fullName evidence="3 6">Flagellar basal-body rod protein FlgG</fullName>
    </recommendedName>
</protein>
<keyword evidence="12" id="KW-0969">Cilium</keyword>
<evidence type="ECO:0000313" key="12">
    <source>
        <dbReference type="EMBL" id="HEC67322.1"/>
    </source>
</evidence>
<reference evidence="11 13" key="1">
    <citation type="submission" date="2015-10" db="EMBL/GenBank/DDBJ databases">
        <title>Candidatus Desulfofervidus auxilii, a hydrogenotrophic sulfate-reducing bacterium involved in the thermophilic anaerobic oxidation of methane.</title>
        <authorList>
            <person name="Krukenberg V."/>
            <person name="Richter M."/>
            <person name="Wegener G."/>
        </authorList>
    </citation>
    <scope>NUCLEOTIDE SEQUENCE [LARGE SCALE GENOMIC DNA]</scope>
    <source>
        <strain evidence="11 13">HS1</strain>
    </source>
</reference>
<dbReference type="Pfam" id="PF00460">
    <property type="entry name" value="Flg_bb_rod"/>
    <property type="match status" value="1"/>
</dbReference>
<dbReference type="InterPro" id="IPR020013">
    <property type="entry name" value="Flagellar_FlgE/F/G"/>
</dbReference>
<comment type="subunit">
    <text evidence="5">The basal body constitutes a major portion of the flagellar organelle and consists of four rings (L,P,S, and M) mounted on a central rod. The rod consists of about 26 subunits of FlgG in the distal portion, and FlgB, FlgC and FlgF are thought to build up the proximal portion of the rod with about 6 subunits each.</text>
</comment>
<gene>
    <name evidence="12" type="primary">flgG</name>
    <name evidence="12" type="ORF">ENI35_00680</name>
    <name evidence="11" type="ORF">HS1_000756</name>
</gene>
<dbReference type="EMBL" id="CP013015">
    <property type="protein sequence ID" value="AMM40561.1"/>
    <property type="molecule type" value="Genomic_DNA"/>
</dbReference>
<keyword evidence="13" id="KW-1185">Reference proteome</keyword>
<evidence type="ECO:0000259" key="8">
    <source>
        <dbReference type="Pfam" id="PF00460"/>
    </source>
</evidence>
<dbReference type="GO" id="GO:0009426">
    <property type="term" value="C:bacterial-type flagellum basal body, distal rod"/>
    <property type="evidence" value="ECO:0007669"/>
    <property type="project" value="UniProtKB-UniRule"/>
</dbReference>
<dbReference type="EMBL" id="DRIH01000016">
    <property type="protein sequence ID" value="HEC67322.1"/>
    <property type="molecule type" value="Genomic_DNA"/>
</dbReference>
<comment type="similarity">
    <text evidence="2 7">Belongs to the flagella basal body rod proteins family.</text>
</comment>
<dbReference type="NCBIfam" id="TIGR02488">
    <property type="entry name" value="flgG_G_neg"/>
    <property type="match status" value="1"/>
</dbReference>
<dbReference type="NCBIfam" id="TIGR03506">
    <property type="entry name" value="FlgEFG_subfam"/>
    <property type="match status" value="2"/>
</dbReference>
<keyword evidence="12" id="KW-0282">Flagellum</keyword>
<evidence type="ECO:0000256" key="4">
    <source>
        <dbReference type="ARBA" id="ARBA00023143"/>
    </source>
</evidence>
<dbReference type="RefSeq" id="WP_066061140.1">
    <property type="nucleotide sequence ID" value="NZ_CP013015.1"/>
</dbReference>
<evidence type="ECO:0000256" key="3">
    <source>
        <dbReference type="ARBA" id="ARBA00017948"/>
    </source>
</evidence>
<dbReference type="Proteomes" id="UP000070560">
    <property type="component" value="Chromosome"/>
</dbReference>
<dbReference type="SUPFAM" id="SSF117143">
    <property type="entry name" value="Flagellar hook protein flgE"/>
    <property type="match status" value="1"/>
</dbReference>
<evidence type="ECO:0000313" key="11">
    <source>
        <dbReference type="EMBL" id="AMM40561.1"/>
    </source>
</evidence>
<evidence type="ECO:0000256" key="6">
    <source>
        <dbReference type="NCBIfam" id="TIGR02488"/>
    </source>
</evidence>
<dbReference type="KEGG" id="daw:HS1_000756"/>
<feature type="domain" description="Flagellar hook protein FlgE/F/G-like D1" evidence="10">
    <location>
        <begin position="96"/>
        <end position="155"/>
    </location>
</feature>
<evidence type="ECO:0000256" key="2">
    <source>
        <dbReference type="ARBA" id="ARBA00009677"/>
    </source>
</evidence>
<dbReference type="Pfam" id="PF06429">
    <property type="entry name" value="Flg_bbr_C"/>
    <property type="match status" value="1"/>
</dbReference>
<dbReference type="GO" id="GO:0071978">
    <property type="term" value="P:bacterial-type flagellum-dependent swarming motility"/>
    <property type="evidence" value="ECO:0007669"/>
    <property type="project" value="TreeGrafter"/>
</dbReference>
<dbReference type="Proteomes" id="UP000885738">
    <property type="component" value="Unassembled WGS sequence"/>
</dbReference>